<protein>
    <submittedName>
        <fullName evidence="2">Uncharacterized protein</fullName>
    </submittedName>
</protein>
<feature type="compositionally biased region" description="Basic and acidic residues" evidence="1">
    <location>
        <begin position="100"/>
        <end position="115"/>
    </location>
</feature>
<dbReference type="Proteomes" id="UP000436088">
    <property type="component" value="Unassembled WGS sequence"/>
</dbReference>
<evidence type="ECO:0000313" key="2">
    <source>
        <dbReference type="EMBL" id="KAE8671413.1"/>
    </source>
</evidence>
<keyword evidence="3" id="KW-1185">Reference proteome</keyword>
<accession>A0A6A2X7T6</accession>
<dbReference type="PANTHER" id="PTHR10146:SF15">
    <property type="entry name" value="PYRIDOXAL PHOSPHATE HOMEOSTASIS PROTEIN"/>
    <property type="match status" value="1"/>
</dbReference>
<dbReference type="EMBL" id="VEPZ02001470">
    <property type="protein sequence ID" value="KAE8671413.1"/>
    <property type="molecule type" value="Genomic_DNA"/>
</dbReference>
<dbReference type="SUPFAM" id="SSF51419">
    <property type="entry name" value="PLP-binding barrel"/>
    <property type="match status" value="1"/>
</dbReference>
<dbReference type="PANTHER" id="PTHR10146">
    <property type="entry name" value="PROLINE SYNTHETASE CO-TRANSCRIBED BACTERIAL HOMOLOG PROTEIN"/>
    <property type="match status" value="1"/>
</dbReference>
<dbReference type="InterPro" id="IPR029066">
    <property type="entry name" value="PLP-binding_barrel"/>
</dbReference>
<gene>
    <name evidence="2" type="ORF">F3Y22_tig00111954pilonHSYRG00080</name>
</gene>
<dbReference type="Gene3D" id="3.20.20.10">
    <property type="entry name" value="Alanine racemase"/>
    <property type="match status" value="1"/>
</dbReference>
<proteinExistence type="predicted"/>
<dbReference type="InterPro" id="IPR011078">
    <property type="entry name" value="PyrdxlP_homeostasis"/>
</dbReference>
<feature type="region of interest" description="Disordered" evidence="1">
    <location>
        <begin position="93"/>
        <end position="124"/>
    </location>
</feature>
<evidence type="ECO:0000313" key="3">
    <source>
        <dbReference type="Proteomes" id="UP000436088"/>
    </source>
</evidence>
<name>A0A6A2X7T6_HIBSY</name>
<evidence type="ECO:0000256" key="1">
    <source>
        <dbReference type="SAM" id="MobiDB-lite"/>
    </source>
</evidence>
<comment type="caution">
    <text evidence="2">The sequence shown here is derived from an EMBL/GenBank/DDBJ whole genome shotgun (WGS) entry which is preliminary data.</text>
</comment>
<dbReference type="AlphaFoldDB" id="A0A6A2X7T6"/>
<sequence>MRSKTAKSGVEPSACVELAKHVSLNCPNLQFCGLMTIEMPDYTSTPENFKTLANCRSEFFMTKPYACDPSSLPKYPPCKEMDAKLRDEEARRLRAGGRANADEVKKARAWDRAERPIPAPDAKC</sequence>
<reference evidence="2" key="1">
    <citation type="submission" date="2019-09" db="EMBL/GenBank/DDBJ databases">
        <title>Draft genome information of white flower Hibiscus syriacus.</title>
        <authorList>
            <person name="Kim Y.-M."/>
        </authorList>
    </citation>
    <scope>NUCLEOTIDE SEQUENCE [LARGE SCALE GENOMIC DNA]</scope>
    <source>
        <strain evidence="2">YM2019G1</strain>
    </source>
</reference>
<organism evidence="2 3">
    <name type="scientific">Hibiscus syriacus</name>
    <name type="common">Rose of Sharon</name>
    <dbReference type="NCBI Taxonomy" id="106335"/>
    <lineage>
        <taxon>Eukaryota</taxon>
        <taxon>Viridiplantae</taxon>
        <taxon>Streptophyta</taxon>
        <taxon>Embryophyta</taxon>
        <taxon>Tracheophyta</taxon>
        <taxon>Spermatophyta</taxon>
        <taxon>Magnoliopsida</taxon>
        <taxon>eudicotyledons</taxon>
        <taxon>Gunneridae</taxon>
        <taxon>Pentapetalae</taxon>
        <taxon>rosids</taxon>
        <taxon>malvids</taxon>
        <taxon>Malvales</taxon>
        <taxon>Malvaceae</taxon>
        <taxon>Malvoideae</taxon>
        <taxon>Hibiscus</taxon>
    </lineage>
</organism>
<dbReference type="GO" id="GO:0030170">
    <property type="term" value="F:pyridoxal phosphate binding"/>
    <property type="evidence" value="ECO:0007669"/>
    <property type="project" value="InterPro"/>
</dbReference>